<comment type="cofactor">
    <cofactor evidence="1">
        <name>FMN</name>
        <dbReference type="ChEBI" id="CHEBI:58210"/>
    </cofactor>
</comment>
<reference evidence="4 5" key="1">
    <citation type="submission" date="2019-10" db="EMBL/GenBank/DDBJ databases">
        <title>Description of Paenibacillus terrestris sp. nov.</title>
        <authorList>
            <person name="Carlier A."/>
            <person name="Qi S."/>
        </authorList>
    </citation>
    <scope>NUCLEOTIDE SEQUENCE [LARGE SCALE GENOMIC DNA]</scope>
    <source>
        <strain evidence="4 5">LMG 31458</strain>
    </source>
</reference>
<proteinExistence type="predicted"/>
<protein>
    <recommendedName>
        <fullName evidence="3">FMN hydroxy acid dehydrogenase domain-containing protein</fullName>
    </recommendedName>
</protein>
<dbReference type="InterPro" id="IPR037396">
    <property type="entry name" value="FMN_HAD"/>
</dbReference>
<organism evidence="4 5">
    <name type="scientific">Paenibacillus phytorum</name>
    <dbReference type="NCBI Taxonomy" id="2654977"/>
    <lineage>
        <taxon>Bacteria</taxon>
        <taxon>Bacillati</taxon>
        <taxon>Bacillota</taxon>
        <taxon>Bacilli</taxon>
        <taxon>Bacillales</taxon>
        <taxon>Paenibacillaceae</taxon>
        <taxon>Paenibacillus</taxon>
    </lineage>
</organism>
<comment type="caution">
    <text evidence="4">The sequence shown here is derived from an EMBL/GenBank/DDBJ whole genome shotgun (WGS) entry which is preliminary data.</text>
</comment>
<evidence type="ECO:0000313" key="5">
    <source>
        <dbReference type="Proteomes" id="UP000616779"/>
    </source>
</evidence>
<dbReference type="EMBL" id="WHOA01000248">
    <property type="protein sequence ID" value="NOU76847.1"/>
    <property type="molecule type" value="Genomic_DNA"/>
</dbReference>
<dbReference type="Pfam" id="PF01070">
    <property type="entry name" value="FMN_dh"/>
    <property type="match status" value="1"/>
</dbReference>
<evidence type="ECO:0000256" key="2">
    <source>
        <dbReference type="ARBA" id="ARBA00023002"/>
    </source>
</evidence>
<dbReference type="PROSITE" id="PS51349">
    <property type="entry name" value="FMN_HYDROXY_ACID_DH_2"/>
    <property type="match status" value="1"/>
</dbReference>
<feature type="domain" description="FMN hydroxy acid dehydrogenase" evidence="3">
    <location>
        <begin position="1"/>
        <end position="109"/>
    </location>
</feature>
<dbReference type="SUPFAM" id="SSF51395">
    <property type="entry name" value="FMN-linked oxidoreductases"/>
    <property type="match status" value="1"/>
</dbReference>
<sequence>MFHYGLGNFVSDPIVRQKYGHTLSIADVVGARVPVMFDSGIRCWADIFKALALGAKMIFIGRPYLYGLTLAGETGVRHVIENIVADFDLNLGIADLVQHPQNYQPRAQA</sequence>
<gene>
    <name evidence="4" type="ORF">GC098_36730</name>
</gene>
<evidence type="ECO:0000313" key="4">
    <source>
        <dbReference type="EMBL" id="NOU76847.1"/>
    </source>
</evidence>
<evidence type="ECO:0000256" key="1">
    <source>
        <dbReference type="ARBA" id="ARBA00001917"/>
    </source>
</evidence>
<dbReference type="Gene3D" id="3.20.20.70">
    <property type="entry name" value="Aldolase class I"/>
    <property type="match status" value="1"/>
</dbReference>
<name>A0ABX1Y7E8_9BACL</name>
<evidence type="ECO:0000259" key="3">
    <source>
        <dbReference type="PROSITE" id="PS51349"/>
    </source>
</evidence>
<dbReference type="PANTHER" id="PTHR10578">
    <property type="entry name" value="S -2-HYDROXY-ACID OXIDASE-RELATED"/>
    <property type="match status" value="1"/>
</dbReference>
<keyword evidence="2" id="KW-0560">Oxidoreductase</keyword>
<dbReference type="InterPro" id="IPR013785">
    <property type="entry name" value="Aldolase_TIM"/>
</dbReference>
<dbReference type="Proteomes" id="UP000616779">
    <property type="component" value="Unassembled WGS sequence"/>
</dbReference>
<accession>A0ABX1Y7E8</accession>
<dbReference type="InterPro" id="IPR000262">
    <property type="entry name" value="FMN-dep_DH"/>
</dbReference>
<dbReference type="PANTHER" id="PTHR10578:SF143">
    <property type="entry name" value="FMN-DEPENDENT ALPHA-HYDROXY ACID DEHYDROGENASE PB1A11.03"/>
    <property type="match status" value="1"/>
</dbReference>
<keyword evidence="5" id="KW-1185">Reference proteome</keyword>